<keyword evidence="8 10" id="KW-0408">Iron</keyword>
<keyword evidence="3 10" id="KW-0004">4Fe-4S</keyword>
<dbReference type="Proteomes" id="UP000070587">
    <property type="component" value="Chromosome"/>
</dbReference>
<dbReference type="OrthoDB" id="5931at2157"/>
<reference evidence="12" key="1">
    <citation type="submission" date="2015-02" db="EMBL/GenBank/DDBJ databases">
        <title>Pyrococcus kukulkanii sp. nov., a novel hyperthermophilic archaeon isolated from a deep-sea hydrothermal vent at the Guaymas Basin.</title>
        <authorList>
            <person name="Oger P.M."/>
            <person name="Callac N."/>
            <person name="Jebbar M."/>
            <person name="Godfroy A."/>
        </authorList>
    </citation>
    <scope>NUCLEOTIDE SEQUENCE [LARGE SCALE GENOMIC DNA]</scope>
    <source>
        <strain evidence="12">NCB100</strain>
    </source>
</reference>
<accession>A0A127BA90</accession>
<dbReference type="EC" id="2.5.1.72" evidence="2 10"/>
<dbReference type="InterPro" id="IPR023066">
    <property type="entry name" value="Quinolinate_synth_type2"/>
</dbReference>
<dbReference type="Gene3D" id="3.40.50.10800">
    <property type="entry name" value="NadA-like"/>
    <property type="match status" value="3"/>
</dbReference>
<dbReference type="PANTHER" id="PTHR30573:SF0">
    <property type="entry name" value="QUINOLINATE SYNTHASE, CHLOROPLASTIC"/>
    <property type="match status" value="1"/>
</dbReference>
<dbReference type="GO" id="GO:0008987">
    <property type="term" value="F:quinolinate synthetase A activity"/>
    <property type="evidence" value="ECO:0007669"/>
    <property type="project" value="UniProtKB-UniRule"/>
</dbReference>
<reference evidence="11 12" key="2">
    <citation type="journal article" date="2016" name="Int. J. Syst. Evol. Microbiol.">
        <title>Pyrococcus kukulkanii sp. nov., a hyperthermophilic, piezophilic archaeon isolated from a deep-sea hydrothermal vent.</title>
        <authorList>
            <person name="Callac N."/>
            <person name="Oger P."/>
            <person name="Lesongeur F."/>
            <person name="Rattray J.E."/>
            <person name="Vannier P."/>
            <person name="Michoud G."/>
            <person name="Beauverger M."/>
            <person name="Gayet N."/>
            <person name="Rouxel O."/>
            <person name="Jebbar M."/>
            <person name="Godfroy A."/>
        </authorList>
    </citation>
    <scope>NUCLEOTIDE SEQUENCE [LARGE SCALE GENOMIC DNA]</scope>
    <source>
        <strain evidence="11 12">NCB100</strain>
    </source>
</reference>
<dbReference type="EMBL" id="CP010835">
    <property type="protein sequence ID" value="AMM54248.1"/>
    <property type="molecule type" value="Genomic_DNA"/>
</dbReference>
<feature type="binding site" evidence="10">
    <location>
        <begin position="112"/>
        <end position="114"/>
    </location>
    <ligand>
        <name>iminosuccinate</name>
        <dbReference type="ChEBI" id="CHEBI:77875"/>
    </ligand>
</feature>
<dbReference type="UniPathway" id="UPA00253">
    <property type="reaction ID" value="UER00327"/>
</dbReference>
<dbReference type="PANTHER" id="PTHR30573">
    <property type="entry name" value="QUINOLINATE SYNTHETASE A"/>
    <property type="match status" value="1"/>
</dbReference>
<dbReference type="AlphaFoldDB" id="A0A127BA90"/>
<dbReference type="SUPFAM" id="SSF142754">
    <property type="entry name" value="NadA-like"/>
    <property type="match status" value="1"/>
</dbReference>
<feature type="binding site" evidence="10">
    <location>
        <position position="173"/>
    </location>
    <ligand>
        <name>[4Fe-4S] cluster</name>
        <dbReference type="ChEBI" id="CHEBI:49883"/>
    </ligand>
</feature>
<evidence type="ECO:0000256" key="4">
    <source>
        <dbReference type="ARBA" id="ARBA00022490"/>
    </source>
</evidence>
<evidence type="ECO:0000313" key="11">
    <source>
        <dbReference type="EMBL" id="AMM54248.1"/>
    </source>
</evidence>
<dbReference type="InterPro" id="IPR003473">
    <property type="entry name" value="NadA"/>
</dbReference>
<dbReference type="FunFam" id="3.40.50.10800:FF:000002">
    <property type="entry name" value="Quinolinate synthase A"/>
    <property type="match status" value="1"/>
</dbReference>
<proteinExistence type="inferred from homology"/>
<comment type="cofactor">
    <cofactor evidence="10">
        <name>[4Fe-4S] cluster</name>
        <dbReference type="ChEBI" id="CHEBI:49883"/>
    </cofactor>
    <text evidence="10">Binds 1 [4Fe-4S] cluster per subunit.</text>
</comment>
<keyword evidence="7 10" id="KW-0479">Metal-binding</keyword>
<feature type="binding site" evidence="10">
    <location>
        <begin position="199"/>
        <end position="201"/>
    </location>
    <ligand>
        <name>iminosuccinate</name>
        <dbReference type="ChEBI" id="CHEBI:77875"/>
    </ligand>
</feature>
<dbReference type="GO" id="GO:0046872">
    <property type="term" value="F:metal ion binding"/>
    <property type="evidence" value="ECO:0007669"/>
    <property type="project" value="UniProtKB-KW"/>
</dbReference>
<dbReference type="GO" id="GO:0005737">
    <property type="term" value="C:cytoplasm"/>
    <property type="evidence" value="ECO:0007669"/>
    <property type="project" value="UniProtKB-SubCell"/>
</dbReference>
<comment type="pathway">
    <text evidence="1 10">Cofactor biosynthesis; NAD(+) biosynthesis; quinolinate from iminoaspartate: step 1/1.</text>
</comment>
<feature type="binding site" evidence="10">
    <location>
        <position position="86"/>
    </location>
    <ligand>
        <name>[4Fe-4S] cluster</name>
        <dbReference type="ChEBI" id="CHEBI:49883"/>
    </ligand>
</feature>
<keyword evidence="4 10" id="KW-0963">Cytoplasm</keyword>
<dbReference type="GO" id="GO:0051539">
    <property type="term" value="F:4 iron, 4 sulfur cluster binding"/>
    <property type="evidence" value="ECO:0007669"/>
    <property type="project" value="UniProtKB-KW"/>
</dbReference>
<keyword evidence="9 10" id="KW-0411">Iron-sulfur</keyword>
<dbReference type="NCBIfam" id="TIGR00550">
    <property type="entry name" value="nadA"/>
    <property type="match status" value="1"/>
</dbReference>
<keyword evidence="5 10" id="KW-0662">Pyridine nucleotide biosynthesis</keyword>
<dbReference type="STRING" id="1609559.TQ32_06990"/>
<feature type="binding site" evidence="10">
    <location>
        <position position="41"/>
    </location>
    <ligand>
        <name>iminosuccinate</name>
        <dbReference type="ChEBI" id="CHEBI:77875"/>
    </ligand>
</feature>
<feature type="binding site" evidence="10">
    <location>
        <position position="259"/>
    </location>
    <ligand>
        <name>[4Fe-4S] cluster</name>
        <dbReference type="ChEBI" id="CHEBI:49883"/>
    </ligand>
</feature>
<comment type="subcellular location">
    <subcellularLocation>
        <location evidence="10">Cytoplasm</location>
    </subcellularLocation>
</comment>
<evidence type="ECO:0000256" key="10">
    <source>
        <dbReference type="HAMAP-Rule" id="MF_00568"/>
    </source>
</evidence>
<dbReference type="RefSeq" id="WP_068322760.1">
    <property type="nucleotide sequence ID" value="NZ_CP010835.1"/>
</dbReference>
<feature type="binding site" evidence="10">
    <location>
        <position position="216"/>
    </location>
    <ligand>
        <name>iminosuccinate</name>
        <dbReference type="ChEBI" id="CHEBI:77875"/>
    </ligand>
</feature>
<dbReference type="GeneID" id="28491567"/>
<comment type="catalytic activity">
    <reaction evidence="10">
        <text>iminosuccinate + dihydroxyacetone phosphate = quinolinate + phosphate + 2 H2O + H(+)</text>
        <dbReference type="Rhea" id="RHEA:25888"/>
        <dbReference type="ChEBI" id="CHEBI:15377"/>
        <dbReference type="ChEBI" id="CHEBI:15378"/>
        <dbReference type="ChEBI" id="CHEBI:29959"/>
        <dbReference type="ChEBI" id="CHEBI:43474"/>
        <dbReference type="ChEBI" id="CHEBI:57642"/>
        <dbReference type="ChEBI" id="CHEBI:77875"/>
        <dbReference type="EC" id="2.5.1.72"/>
    </reaction>
</comment>
<organism evidence="11 12">
    <name type="scientific">Pyrococcus kukulkanii</name>
    <dbReference type="NCBI Taxonomy" id="1609559"/>
    <lineage>
        <taxon>Archaea</taxon>
        <taxon>Methanobacteriati</taxon>
        <taxon>Methanobacteriota</taxon>
        <taxon>Thermococci</taxon>
        <taxon>Thermococcales</taxon>
        <taxon>Thermococcaceae</taxon>
        <taxon>Pyrococcus</taxon>
    </lineage>
</organism>
<dbReference type="InterPro" id="IPR036094">
    <property type="entry name" value="NadA_sf"/>
</dbReference>
<feature type="binding site" evidence="10">
    <location>
        <position position="24"/>
    </location>
    <ligand>
        <name>iminosuccinate</name>
        <dbReference type="ChEBI" id="CHEBI:77875"/>
    </ligand>
</feature>
<sequence length="302" mass="34270">MNLKELMEEVERLKKERNAVILAHNYQLPEVQDVADFVGDSLELARKATKVDANVIVFAGVDFMAETAKILNPDKTVLIPTRKATCAMANMLKVRHILEAKKKYPNAPVVLYVNSTAEAKAYADVTVTSANAVEIVRKLDSDVVIFGPDKNLAHYVAKVTGKKIIPVPPNGHCYVHQKFTVEDVERAKKLHPNAKLMVHPECIPEVQERADIIVSTGGMIRRACEHDEWVVFTEREMVYRLKKLYPEKKFYPARIDAVCIGMKAITLRHVYESLRDMKFEVTVPEDIAEKARRAIERMLEMS</sequence>
<dbReference type="NCBIfam" id="NF006878">
    <property type="entry name" value="PRK09375.1-2"/>
    <property type="match status" value="1"/>
</dbReference>
<evidence type="ECO:0000256" key="6">
    <source>
        <dbReference type="ARBA" id="ARBA00022679"/>
    </source>
</evidence>
<dbReference type="GO" id="GO:0034628">
    <property type="term" value="P:'de novo' NAD+ biosynthetic process from L-aspartate"/>
    <property type="evidence" value="ECO:0007669"/>
    <property type="project" value="TreeGrafter"/>
</dbReference>
<evidence type="ECO:0000256" key="1">
    <source>
        <dbReference type="ARBA" id="ARBA00005065"/>
    </source>
</evidence>
<evidence type="ECO:0000256" key="8">
    <source>
        <dbReference type="ARBA" id="ARBA00023004"/>
    </source>
</evidence>
<gene>
    <name evidence="10" type="primary">nadA</name>
    <name evidence="11" type="ORF">TQ32_06990</name>
</gene>
<dbReference type="PATRIC" id="fig|1609559.3.peg.1472"/>
<evidence type="ECO:0000256" key="2">
    <source>
        <dbReference type="ARBA" id="ARBA00012669"/>
    </source>
</evidence>
<feature type="binding site" evidence="10">
    <location>
        <position position="129"/>
    </location>
    <ligand>
        <name>iminosuccinate</name>
        <dbReference type="ChEBI" id="CHEBI:77875"/>
    </ligand>
</feature>
<dbReference type="HAMAP" id="MF_00568">
    <property type="entry name" value="NadA_type2"/>
    <property type="match status" value="1"/>
</dbReference>
<evidence type="ECO:0000256" key="9">
    <source>
        <dbReference type="ARBA" id="ARBA00023014"/>
    </source>
</evidence>
<evidence type="ECO:0000256" key="3">
    <source>
        <dbReference type="ARBA" id="ARBA00022485"/>
    </source>
</evidence>
<dbReference type="Pfam" id="PF02445">
    <property type="entry name" value="NadA"/>
    <property type="match status" value="1"/>
</dbReference>
<keyword evidence="6 10" id="KW-0808">Transferase</keyword>
<evidence type="ECO:0000256" key="5">
    <source>
        <dbReference type="ARBA" id="ARBA00022642"/>
    </source>
</evidence>
<evidence type="ECO:0000313" key="12">
    <source>
        <dbReference type="Proteomes" id="UP000070587"/>
    </source>
</evidence>
<comment type="similarity">
    <text evidence="10">Belongs to the quinolinate synthase family. Type 2 subfamily.</text>
</comment>
<dbReference type="KEGG" id="pyc:TQ32_06990"/>
<name>A0A127BA90_9EURY</name>
<protein>
    <recommendedName>
        <fullName evidence="2 10">Quinolinate synthase</fullName>
        <ecNumber evidence="2 10">2.5.1.72</ecNumber>
    </recommendedName>
</protein>
<comment type="function">
    <text evidence="10">Catalyzes the condensation of iminoaspartate with dihydroxyacetone phosphate to form quinolinate.</text>
</comment>
<evidence type="ECO:0000256" key="7">
    <source>
        <dbReference type="ARBA" id="ARBA00022723"/>
    </source>
</evidence>